<protein>
    <submittedName>
        <fullName evidence="1">Uncharacterized protein</fullName>
    </submittedName>
</protein>
<comment type="caution">
    <text evidence="1">The sequence shown here is derived from an EMBL/GenBank/DDBJ whole genome shotgun (WGS) entry which is preliminary data.</text>
</comment>
<evidence type="ECO:0000313" key="2">
    <source>
        <dbReference type="Proteomes" id="UP000308886"/>
    </source>
</evidence>
<sequence length="524" mass="58206">MFLFFHNKAVTLPKQTKNRHTMKKLFTSITVLALAIASVTPAYSLDRKGLAEYAKSLKGLKKAELKAQIHKISQVKNVVDYGSGSEKTWGAFYTTDRIASNNQCIDRYTAKEYYFGSKGSAINGMNIEHSMPNSWWGHTNNNAYKDLNHLYPSDSKANSDKGNYPMGVVTSPKDPNAFEKIGKGDAGTYKNINIWEPNDKWKGDFCRTYFYMVTTYYDLPWTSEGTKLIHNNNPWPTLQEWAYKLYLEWTRKDKVSQTEVDRNAAVYAIQKNRNLYIDFPTLAEYVWGDSIDVAFDPYTAITTCSDDDRYADYLPGEGGEPTDPTDPDEPGPDEPVIEGTVVFEEDFSCITGGDFTNTGTQWSGCDKMTATNGWEAGGVVKLGSGSKAGSITTKAGAIKFPGGKLCVTFDIKGWKTVEGKIKVSMTGSETQTKEYTATTSDDFETLTLTFDDVSANPQLKIETTAKRAFIDNIKVFVPKTTAIDAPETSAGTTNDYYNINGQKLTAAPALPGIYIHNGRKIVIR</sequence>
<name>A0AC61QRX1_9BACT</name>
<keyword evidence="2" id="KW-1185">Reference proteome</keyword>
<reference evidence="1" key="1">
    <citation type="submission" date="2019-04" db="EMBL/GenBank/DDBJ databases">
        <title>Microbes associate with the intestines of laboratory mice.</title>
        <authorList>
            <person name="Navarre W."/>
            <person name="Wong E."/>
            <person name="Huang K."/>
            <person name="Tropini C."/>
            <person name="Ng K."/>
            <person name="Yu B."/>
        </authorList>
    </citation>
    <scope>NUCLEOTIDE SEQUENCE</scope>
    <source>
        <strain evidence="1">NM73_A23</strain>
    </source>
</reference>
<proteinExistence type="predicted"/>
<dbReference type="EMBL" id="SRZC01000007">
    <property type="protein sequence ID" value="TGX82865.1"/>
    <property type="molecule type" value="Genomic_DNA"/>
</dbReference>
<gene>
    <name evidence="1" type="ORF">E5358_05915</name>
</gene>
<organism evidence="1 2">
    <name type="scientific">Palleniella muris</name>
    <dbReference type="NCBI Taxonomy" id="3038145"/>
    <lineage>
        <taxon>Bacteria</taxon>
        <taxon>Pseudomonadati</taxon>
        <taxon>Bacteroidota</taxon>
        <taxon>Bacteroidia</taxon>
        <taxon>Bacteroidales</taxon>
        <taxon>Prevotellaceae</taxon>
        <taxon>Palleniella</taxon>
    </lineage>
</organism>
<evidence type="ECO:0000313" key="1">
    <source>
        <dbReference type="EMBL" id="TGX82865.1"/>
    </source>
</evidence>
<accession>A0AC61QRX1</accession>
<dbReference type="Proteomes" id="UP000308886">
    <property type="component" value="Unassembled WGS sequence"/>
</dbReference>